<evidence type="ECO:0000313" key="5">
    <source>
        <dbReference type="EMBL" id="KAF7512538.1"/>
    </source>
</evidence>
<evidence type="ECO:0000256" key="1">
    <source>
        <dbReference type="ARBA" id="ARBA00007347"/>
    </source>
</evidence>
<dbReference type="Pfam" id="PF08583">
    <property type="entry name" value="Cmc1"/>
    <property type="match status" value="1"/>
</dbReference>
<keyword evidence="3" id="KW-0496">Mitochondrion</keyword>
<gene>
    <name evidence="5" type="ORF">GJ744_000799</name>
</gene>
<evidence type="ECO:0000256" key="4">
    <source>
        <dbReference type="SAM" id="MobiDB-lite"/>
    </source>
</evidence>
<feature type="compositionally biased region" description="Polar residues" evidence="4">
    <location>
        <begin position="14"/>
        <end position="24"/>
    </location>
</feature>
<sequence>MDMAPTLSPGPTPDSASASHQPNVRNPLPLSAAQEAQVKDIYYKRVRGHCAQQIKEFAECAVGRTISATWICRDQRLSMNSCMITHATRAEEDAARAEWFAGREDRRKKRQDEAAAVERRREEVIELIKREEAREGVAKARPS</sequence>
<dbReference type="Proteomes" id="UP000606974">
    <property type="component" value="Unassembled WGS sequence"/>
</dbReference>
<keyword evidence="3" id="KW-0143">Chaperone</keyword>
<dbReference type="InterPro" id="IPR013892">
    <property type="entry name" value="Cyt_c_biogenesis_Cmc1-like"/>
</dbReference>
<reference evidence="5" key="1">
    <citation type="submission" date="2020-02" db="EMBL/GenBank/DDBJ databases">
        <authorList>
            <person name="Palmer J.M."/>
        </authorList>
    </citation>
    <scope>NUCLEOTIDE SEQUENCE</scope>
    <source>
        <strain evidence="5">EPUS1.4</strain>
        <tissue evidence="5">Thallus</tissue>
    </source>
</reference>
<dbReference type="PANTHER" id="PTHR22977:SF5">
    <property type="entry name" value="COX ASSEMBLY MITOCHONDRIAL PROTEIN HOMOLOG"/>
    <property type="match status" value="1"/>
</dbReference>
<evidence type="ECO:0000256" key="2">
    <source>
        <dbReference type="ARBA" id="ARBA00023157"/>
    </source>
</evidence>
<comment type="similarity">
    <text evidence="1 3">Belongs to the CMC family.</text>
</comment>
<keyword evidence="3" id="KW-0472">Membrane</keyword>
<keyword evidence="6" id="KW-1185">Reference proteome</keyword>
<dbReference type="EMBL" id="JAACFV010000011">
    <property type="protein sequence ID" value="KAF7512538.1"/>
    <property type="molecule type" value="Genomic_DNA"/>
</dbReference>
<proteinExistence type="inferred from homology"/>
<evidence type="ECO:0000256" key="3">
    <source>
        <dbReference type="RuleBase" id="RU364104"/>
    </source>
</evidence>
<dbReference type="AlphaFoldDB" id="A0A8H7ANW8"/>
<accession>A0A8H7ANW8</accession>
<organism evidence="5 6">
    <name type="scientific">Endocarpon pusillum</name>
    <dbReference type="NCBI Taxonomy" id="364733"/>
    <lineage>
        <taxon>Eukaryota</taxon>
        <taxon>Fungi</taxon>
        <taxon>Dikarya</taxon>
        <taxon>Ascomycota</taxon>
        <taxon>Pezizomycotina</taxon>
        <taxon>Eurotiomycetes</taxon>
        <taxon>Chaetothyriomycetidae</taxon>
        <taxon>Verrucariales</taxon>
        <taxon>Verrucariaceae</taxon>
        <taxon>Endocarpon</taxon>
    </lineage>
</organism>
<keyword evidence="2" id="KW-1015">Disulfide bond</keyword>
<evidence type="ECO:0000313" key="6">
    <source>
        <dbReference type="Proteomes" id="UP000606974"/>
    </source>
</evidence>
<dbReference type="GO" id="GO:0005743">
    <property type="term" value="C:mitochondrial inner membrane"/>
    <property type="evidence" value="ECO:0007669"/>
    <property type="project" value="UniProtKB-SubCell"/>
</dbReference>
<feature type="region of interest" description="Disordered" evidence="4">
    <location>
        <begin position="1"/>
        <end position="30"/>
    </location>
</feature>
<comment type="function">
    <text evidence="3">Required for mitochondrial cytochrome c oxidase (COX) assembly and respiration.</text>
</comment>
<dbReference type="OrthoDB" id="6224010at2759"/>
<comment type="subcellular location">
    <subcellularLocation>
        <location evidence="3">Mitochondrion inner membrane</location>
    </subcellularLocation>
</comment>
<dbReference type="PANTHER" id="PTHR22977">
    <property type="entry name" value="COX ASSEMBLY MITOCHONDRIAL PROTEIN"/>
    <property type="match status" value="1"/>
</dbReference>
<comment type="caution">
    <text evidence="5">The sequence shown here is derived from an EMBL/GenBank/DDBJ whole genome shotgun (WGS) entry which is preliminary data.</text>
</comment>
<keyword evidence="3" id="KW-0999">Mitochondrion inner membrane</keyword>
<protein>
    <recommendedName>
        <fullName evidence="3">COX assembly mitochondrial protein</fullName>
    </recommendedName>
</protein>
<name>A0A8H7ANW8_9EURO</name>